<keyword evidence="2" id="KW-1133">Transmembrane helix</keyword>
<name>A0A6A6PEP2_9PEZI</name>
<proteinExistence type="predicted"/>
<dbReference type="Proteomes" id="UP000799766">
    <property type="component" value="Unassembled WGS sequence"/>
</dbReference>
<feature type="transmembrane region" description="Helical" evidence="2">
    <location>
        <begin position="20"/>
        <end position="38"/>
    </location>
</feature>
<reference evidence="3" key="1">
    <citation type="journal article" date="2020" name="Stud. Mycol.">
        <title>101 Dothideomycetes genomes: a test case for predicting lifestyles and emergence of pathogens.</title>
        <authorList>
            <person name="Haridas S."/>
            <person name="Albert R."/>
            <person name="Binder M."/>
            <person name="Bloem J."/>
            <person name="Labutti K."/>
            <person name="Salamov A."/>
            <person name="Andreopoulos B."/>
            <person name="Baker S."/>
            <person name="Barry K."/>
            <person name="Bills G."/>
            <person name="Bluhm B."/>
            <person name="Cannon C."/>
            <person name="Castanera R."/>
            <person name="Culley D."/>
            <person name="Daum C."/>
            <person name="Ezra D."/>
            <person name="Gonzalez J."/>
            <person name="Henrissat B."/>
            <person name="Kuo A."/>
            <person name="Liang C."/>
            <person name="Lipzen A."/>
            <person name="Lutzoni F."/>
            <person name="Magnuson J."/>
            <person name="Mondo S."/>
            <person name="Nolan M."/>
            <person name="Ohm R."/>
            <person name="Pangilinan J."/>
            <person name="Park H.-J."/>
            <person name="Ramirez L."/>
            <person name="Alfaro M."/>
            <person name="Sun H."/>
            <person name="Tritt A."/>
            <person name="Yoshinaga Y."/>
            <person name="Zwiers L.-H."/>
            <person name="Turgeon B."/>
            <person name="Goodwin S."/>
            <person name="Spatafora J."/>
            <person name="Crous P."/>
            <person name="Grigoriev I."/>
        </authorList>
    </citation>
    <scope>NUCLEOTIDE SEQUENCE</scope>
    <source>
        <strain evidence="3">ATCC 16933</strain>
    </source>
</reference>
<feature type="region of interest" description="Disordered" evidence="1">
    <location>
        <begin position="63"/>
        <end position="87"/>
    </location>
</feature>
<keyword evidence="4" id="KW-1185">Reference proteome</keyword>
<evidence type="ECO:0000256" key="2">
    <source>
        <dbReference type="SAM" id="Phobius"/>
    </source>
</evidence>
<evidence type="ECO:0000313" key="4">
    <source>
        <dbReference type="Proteomes" id="UP000799766"/>
    </source>
</evidence>
<dbReference type="EMBL" id="MU001670">
    <property type="protein sequence ID" value="KAF2462441.1"/>
    <property type="molecule type" value="Genomic_DNA"/>
</dbReference>
<dbReference type="AlphaFoldDB" id="A0A6A6PEP2"/>
<keyword evidence="2" id="KW-0472">Membrane</keyword>
<evidence type="ECO:0000256" key="1">
    <source>
        <dbReference type="SAM" id="MobiDB-lite"/>
    </source>
</evidence>
<evidence type="ECO:0000313" key="3">
    <source>
        <dbReference type="EMBL" id="KAF2462441.1"/>
    </source>
</evidence>
<sequence length="135" mass="15186">MYISNIAQGLSSRPWPGTSWLPFFQLTCILLTMPAFAASRHFVCRAPVIRALFSSIIRPTPSRASSSRIYSPPIPTVKPGDTRTRSRGRCRLKVTQEVHQADFYNLRCRSITRQRSCRSPDVRSAPSFGEADLEA</sequence>
<protein>
    <submittedName>
        <fullName evidence="3">Uncharacterized protein</fullName>
    </submittedName>
</protein>
<keyword evidence="2" id="KW-0812">Transmembrane</keyword>
<accession>A0A6A6PEP2</accession>
<gene>
    <name evidence="3" type="ORF">BDY21DRAFT_331426</name>
</gene>
<organism evidence="3 4">
    <name type="scientific">Lineolata rhizophorae</name>
    <dbReference type="NCBI Taxonomy" id="578093"/>
    <lineage>
        <taxon>Eukaryota</taxon>
        <taxon>Fungi</taxon>
        <taxon>Dikarya</taxon>
        <taxon>Ascomycota</taxon>
        <taxon>Pezizomycotina</taxon>
        <taxon>Dothideomycetes</taxon>
        <taxon>Dothideomycetes incertae sedis</taxon>
        <taxon>Lineolatales</taxon>
        <taxon>Lineolataceae</taxon>
        <taxon>Lineolata</taxon>
    </lineage>
</organism>